<keyword evidence="2" id="KW-1185">Reference proteome</keyword>
<evidence type="ECO:0000313" key="2">
    <source>
        <dbReference type="Proteomes" id="UP000826146"/>
    </source>
</evidence>
<accession>A0ABN6I7Q0</accession>
<name>A0ABN6I7Q0_9HELI</name>
<reference evidence="1 2" key="1">
    <citation type="submission" date="2021-07" db="EMBL/GenBank/DDBJ databases">
        <title>Novel Helicobacter sp. Isolated from a cat.</title>
        <authorList>
            <person name="Rimbara E."/>
            <person name="Suzuki M."/>
        </authorList>
    </citation>
    <scope>NUCLEOTIDE SEQUENCE [LARGE SCALE GENOMIC DNA]</scope>
    <source>
        <strain evidence="2">NHP19-012</strain>
    </source>
</reference>
<dbReference type="Proteomes" id="UP000826146">
    <property type="component" value="Chromosome"/>
</dbReference>
<dbReference type="RefSeq" id="WP_221271297.1">
    <property type="nucleotide sequence ID" value="NZ_AP024819.1"/>
</dbReference>
<proteinExistence type="predicted"/>
<protein>
    <recommendedName>
        <fullName evidence="3">Phage tail tape measure protein</fullName>
    </recommendedName>
</protein>
<evidence type="ECO:0008006" key="3">
    <source>
        <dbReference type="Google" id="ProtNLM"/>
    </source>
</evidence>
<sequence>MQTELSVRIRPQLDTFRASMRGARRALSAETSNGVLEGVQASMRNLTRQ</sequence>
<dbReference type="EMBL" id="AP024819">
    <property type="protein sequence ID" value="BCZ19508.1"/>
    <property type="molecule type" value="Genomic_DNA"/>
</dbReference>
<gene>
    <name evidence="1" type="ORF">NHP190012_11500</name>
</gene>
<evidence type="ECO:0000313" key="1">
    <source>
        <dbReference type="EMBL" id="BCZ19508.1"/>
    </source>
</evidence>
<organism evidence="1 2">
    <name type="scientific">Helicobacter gastrofelis</name>
    <dbReference type="NCBI Taxonomy" id="2849642"/>
    <lineage>
        <taxon>Bacteria</taxon>
        <taxon>Pseudomonadati</taxon>
        <taxon>Campylobacterota</taxon>
        <taxon>Epsilonproteobacteria</taxon>
        <taxon>Campylobacterales</taxon>
        <taxon>Helicobacteraceae</taxon>
        <taxon>Helicobacter</taxon>
    </lineage>
</organism>